<feature type="non-terminal residue" evidence="2">
    <location>
        <position position="1"/>
    </location>
</feature>
<evidence type="ECO:0000313" key="2">
    <source>
        <dbReference type="EMBL" id="KKK59495.1"/>
    </source>
</evidence>
<gene>
    <name evidence="2" type="ORF">LCGC14_3033830</name>
</gene>
<reference evidence="2" key="1">
    <citation type="journal article" date="2015" name="Nature">
        <title>Complex archaea that bridge the gap between prokaryotes and eukaryotes.</title>
        <authorList>
            <person name="Spang A."/>
            <person name="Saw J.H."/>
            <person name="Jorgensen S.L."/>
            <person name="Zaremba-Niedzwiedzka K."/>
            <person name="Martijn J."/>
            <person name="Lind A.E."/>
            <person name="van Eijk R."/>
            <person name="Schleper C."/>
            <person name="Guy L."/>
            <person name="Ettema T.J."/>
        </authorList>
    </citation>
    <scope>NUCLEOTIDE SEQUENCE</scope>
</reference>
<comment type="caution">
    <text evidence="2">The sequence shown here is derived from an EMBL/GenBank/DDBJ whole genome shotgun (WGS) entry which is preliminary data.</text>
</comment>
<keyword evidence="1" id="KW-0812">Transmembrane</keyword>
<sequence>GLGAALSELPFNALQAIVGAFGGYGVYIAVTKALPQ</sequence>
<keyword evidence="1" id="KW-1133">Transmembrane helix</keyword>
<feature type="transmembrane region" description="Helical" evidence="1">
    <location>
        <begin position="12"/>
        <end position="30"/>
    </location>
</feature>
<evidence type="ECO:0000256" key="1">
    <source>
        <dbReference type="SAM" id="Phobius"/>
    </source>
</evidence>
<keyword evidence="1" id="KW-0472">Membrane</keyword>
<dbReference type="EMBL" id="LAZR01063452">
    <property type="protein sequence ID" value="KKK59495.1"/>
    <property type="molecule type" value="Genomic_DNA"/>
</dbReference>
<dbReference type="AlphaFoldDB" id="A0A0F8XEV8"/>
<protein>
    <submittedName>
        <fullName evidence="2">Uncharacterized protein</fullName>
    </submittedName>
</protein>
<accession>A0A0F8XEV8</accession>
<name>A0A0F8XEV8_9ZZZZ</name>
<organism evidence="2">
    <name type="scientific">marine sediment metagenome</name>
    <dbReference type="NCBI Taxonomy" id="412755"/>
    <lineage>
        <taxon>unclassified sequences</taxon>
        <taxon>metagenomes</taxon>
        <taxon>ecological metagenomes</taxon>
    </lineage>
</organism>
<proteinExistence type="predicted"/>